<dbReference type="EnsemblPlants" id="AET3Gv20871700.12">
    <property type="protein sequence ID" value="AET3Gv20871700.12"/>
    <property type="gene ID" value="AET3Gv20871700"/>
</dbReference>
<feature type="region of interest" description="Disordered" evidence="1">
    <location>
        <begin position="1"/>
        <end position="157"/>
    </location>
</feature>
<reference evidence="2" key="3">
    <citation type="journal article" date="2017" name="Nature">
        <title>Genome sequence of the progenitor of the wheat D genome Aegilops tauschii.</title>
        <authorList>
            <person name="Luo M.C."/>
            <person name="Gu Y.Q."/>
            <person name="Puiu D."/>
            <person name="Wang H."/>
            <person name="Twardziok S.O."/>
            <person name="Deal K.R."/>
            <person name="Huo N."/>
            <person name="Zhu T."/>
            <person name="Wang L."/>
            <person name="Wang Y."/>
            <person name="McGuire P.E."/>
            <person name="Liu S."/>
            <person name="Long H."/>
            <person name="Ramasamy R.K."/>
            <person name="Rodriguez J.C."/>
            <person name="Van S.L."/>
            <person name="Yuan L."/>
            <person name="Wang Z."/>
            <person name="Xia Z."/>
            <person name="Xiao L."/>
            <person name="Anderson O.D."/>
            <person name="Ouyang S."/>
            <person name="Liang Y."/>
            <person name="Zimin A.V."/>
            <person name="Pertea G."/>
            <person name="Qi P."/>
            <person name="Bennetzen J.L."/>
            <person name="Dai X."/>
            <person name="Dawson M.W."/>
            <person name="Muller H.G."/>
            <person name="Kugler K."/>
            <person name="Rivarola-Duarte L."/>
            <person name="Spannagl M."/>
            <person name="Mayer K.F.X."/>
            <person name="Lu F.H."/>
            <person name="Bevan M.W."/>
            <person name="Leroy P."/>
            <person name="Li P."/>
            <person name="You F.M."/>
            <person name="Sun Q."/>
            <person name="Liu Z."/>
            <person name="Lyons E."/>
            <person name="Wicker T."/>
            <person name="Salzberg S.L."/>
            <person name="Devos K.M."/>
            <person name="Dvorak J."/>
        </authorList>
    </citation>
    <scope>NUCLEOTIDE SEQUENCE [LARGE SCALE GENOMIC DNA]</scope>
    <source>
        <strain evidence="2">cv. AL8/78</strain>
    </source>
</reference>
<feature type="compositionally biased region" description="Basic and acidic residues" evidence="1">
    <location>
        <begin position="14"/>
        <end position="36"/>
    </location>
</feature>
<dbReference type="EnsemblPlants" id="AET3Gv20871700.13">
    <property type="protein sequence ID" value="AET3Gv20871700.13"/>
    <property type="gene ID" value="AET3Gv20871700"/>
</dbReference>
<accession>A0A453G3B5</accession>
<reference evidence="3" key="1">
    <citation type="journal article" date="2014" name="Science">
        <title>Ancient hybridizations among the ancestral genomes of bread wheat.</title>
        <authorList>
            <consortium name="International Wheat Genome Sequencing Consortium,"/>
            <person name="Marcussen T."/>
            <person name="Sandve S.R."/>
            <person name="Heier L."/>
            <person name="Spannagl M."/>
            <person name="Pfeifer M."/>
            <person name="Jakobsen K.S."/>
            <person name="Wulff B.B."/>
            <person name="Steuernagel B."/>
            <person name="Mayer K.F."/>
            <person name="Olsen O.A."/>
        </authorList>
    </citation>
    <scope>NUCLEOTIDE SEQUENCE [LARGE SCALE GENOMIC DNA]</scope>
    <source>
        <strain evidence="3">cv. AL8/78</strain>
    </source>
</reference>
<keyword evidence="3" id="KW-1185">Reference proteome</keyword>
<dbReference type="Gramene" id="AET3Gv20871700.13">
    <property type="protein sequence ID" value="AET3Gv20871700.13"/>
    <property type="gene ID" value="AET3Gv20871700"/>
</dbReference>
<dbReference type="AlphaFoldDB" id="A0A453G3B5"/>
<proteinExistence type="predicted"/>
<protein>
    <submittedName>
        <fullName evidence="2">Uncharacterized protein</fullName>
    </submittedName>
</protein>
<sequence length="182" mass="20900">AVGGAGRRSRRGIRQQEEEHPHLVSRRRCEEGDRGWRSRGPPPPWDEEHQRIYFPLGTKSKYTTPPAAAFFLLAPPPQTTRRLRRRPRRRAPSSALHPLSPTPASHPISLPEAPNQAAGQGRLDPPRPPRRVRSRDRGARGRPRLRQEKRTWRPLPSFSASRATTRFLCSDPVKASRRWMRT</sequence>
<organism evidence="2 3">
    <name type="scientific">Aegilops tauschii subsp. strangulata</name>
    <name type="common">Goatgrass</name>
    <dbReference type="NCBI Taxonomy" id="200361"/>
    <lineage>
        <taxon>Eukaryota</taxon>
        <taxon>Viridiplantae</taxon>
        <taxon>Streptophyta</taxon>
        <taxon>Embryophyta</taxon>
        <taxon>Tracheophyta</taxon>
        <taxon>Spermatophyta</taxon>
        <taxon>Magnoliopsida</taxon>
        <taxon>Liliopsida</taxon>
        <taxon>Poales</taxon>
        <taxon>Poaceae</taxon>
        <taxon>BOP clade</taxon>
        <taxon>Pooideae</taxon>
        <taxon>Triticodae</taxon>
        <taxon>Triticeae</taxon>
        <taxon>Triticinae</taxon>
        <taxon>Aegilops</taxon>
    </lineage>
</organism>
<feature type="compositionally biased region" description="Basic residues" evidence="1">
    <location>
        <begin position="81"/>
        <end position="91"/>
    </location>
</feature>
<reference evidence="2" key="5">
    <citation type="journal article" date="2021" name="G3 (Bethesda)">
        <title>Aegilops tauschii genome assembly Aet v5.0 features greater sequence contiguity and improved annotation.</title>
        <authorList>
            <person name="Wang L."/>
            <person name="Zhu T."/>
            <person name="Rodriguez J.C."/>
            <person name="Deal K.R."/>
            <person name="Dubcovsky J."/>
            <person name="McGuire P.E."/>
            <person name="Lux T."/>
            <person name="Spannagl M."/>
            <person name="Mayer K.F.X."/>
            <person name="Baldrich P."/>
            <person name="Meyers B.C."/>
            <person name="Huo N."/>
            <person name="Gu Y.Q."/>
            <person name="Zhou H."/>
            <person name="Devos K.M."/>
            <person name="Bennetzen J.L."/>
            <person name="Unver T."/>
            <person name="Budak H."/>
            <person name="Gulick P.J."/>
            <person name="Galiba G."/>
            <person name="Kalapos B."/>
            <person name="Nelson D.R."/>
            <person name="Li P."/>
            <person name="You F.M."/>
            <person name="Luo M.C."/>
            <person name="Dvorak J."/>
        </authorList>
    </citation>
    <scope>NUCLEOTIDE SEQUENCE [LARGE SCALE GENOMIC DNA]</scope>
    <source>
        <strain evidence="2">cv. AL8/78</strain>
    </source>
</reference>
<dbReference type="Proteomes" id="UP000015105">
    <property type="component" value="Chromosome 3D"/>
</dbReference>
<name>A0A453G3B5_AEGTS</name>
<evidence type="ECO:0000313" key="2">
    <source>
        <dbReference type="EnsemblPlants" id="AET3Gv20871700.12"/>
    </source>
</evidence>
<reference evidence="3" key="2">
    <citation type="journal article" date="2017" name="Nat. Plants">
        <title>The Aegilops tauschii genome reveals multiple impacts of transposons.</title>
        <authorList>
            <person name="Zhao G."/>
            <person name="Zou C."/>
            <person name="Li K."/>
            <person name="Wang K."/>
            <person name="Li T."/>
            <person name="Gao L."/>
            <person name="Zhang X."/>
            <person name="Wang H."/>
            <person name="Yang Z."/>
            <person name="Liu X."/>
            <person name="Jiang W."/>
            <person name="Mao L."/>
            <person name="Kong X."/>
            <person name="Jiao Y."/>
            <person name="Jia J."/>
        </authorList>
    </citation>
    <scope>NUCLEOTIDE SEQUENCE [LARGE SCALE GENOMIC DNA]</scope>
    <source>
        <strain evidence="3">cv. AL8/78</strain>
    </source>
</reference>
<evidence type="ECO:0000256" key="1">
    <source>
        <dbReference type="SAM" id="MobiDB-lite"/>
    </source>
</evidence>
<reference evidence="2" key="4">
    <citation type="submission" date="2019-03" db="UniProtKB">
        <authorList>
            <consortium name="EnsemblPlants"/>
        </authorList>
    </citation>
    <scope>IDENTIFICATION</scope>
</reference>
<evidence type="ECO:0000313" key="3">
    <source>
        <dbReference type="Proteomes" id="UP000015105"/>
    </source>
</evidence>
<feature type="compositionally biased region" description="Basic and acidic residues" evidence="1">
    <location>
        <begin position="135"/>
        <end position="151"/>
    </location>
</feature>
<dbReference type="Gramene" id="AET3Gv20871700.12">
    <property type="protein sequence ID" value="AET3Gv20871700.12"/>
    <property type="gene ID" value="AET3Gv20871700"/>
</dbReference>